<dbReference type="Proteomes" id="UP000258501">
    <property type="component" value="Segment"/>
</dbReference>
<reference evidence="1 2" key="1">
    <citation type="submission" date="2013-02" db="EMBL/GenBank/DDBJ databases">
        <authorList>
            <person name="Lukaszewicz M."/>
            <person name="Biegalska A."/>
            <person name="Krasowska A."/>
        </authorList>
    </citation>
    <scope>NUCLEOTIDE SEQUENCE [LARGE SCALE GENOMIC DNA]</scope>
</reference>
<proteinExistence type="predicted"/>
<evidence type="ECO:0000313" key="2">
    <source>
        <dbReference type="Proteomes" id="UP000258501"/>
    </source>
</evidence>
<sequence length="1568" mass="173632">MDNEKFDQFNIPLSPMRLQSQLGKEVRRMYKEGQNVVKLSLARVVKVNYKYNTVDVVTVQGKDAFVKNPNDNGKYSARLPVKFGGRTPDGNVYGSTTLATVGSLVLIGFLEGNKEYPIVLNIYSDSDNQSQLTRTTFTGGDIADEDMQRELWQIFDLYPSMTYKNIDGNGNQEITFSGKSFMYITDTDPDNAYVQDGAFDYQDLPSSRYADGELIEPKSPNAPTVLYVHQGIYDNHRVTMFIKADGTFRLGSRHVEGEGITFMQMGTDGAFEITQKKDTADPEQESTKFSKFGITPEGFLVLKSQKHLFEVNNDGVYVDGKPIAAFVGGTDPDGNQITFQDIIDGLNELKTSITVMNGVISTKISRTEYNAGLEDIKEFTEELVNGVNSEIEDIGKQISDLDSYIDGAFKDGVIDASEAKVIQAYINTINTEKADIDGKYTEIYNNEYLSEAGKASLKSAKDAYDAKHDSLIAAIHGAIVDGKITQEDRDAVDHAFAEYRAVLGDLSKEFESAVDIISFAKAKEALDDAKDYVNGEIKIVNSEITQLAESITSKVDSTTFTNAISDVNSKIAATDETLTKEIQDTNSRVDDVEKNVTYKADILSTNGNIFRDGSTDTTLFCKVYHGNKELTNTLDASLFKWTRVSDDSAGDEQWNNAHSSGMKSVHITAQDVPSRATFTCDVTGIAAAQISIIGFAYDITISDTPPENPTEGTLWMNTSGEPPYRLYIYKNGNWDPTDYDSLRQLDPDAYDKIQDTYNAITDLDLDNRLTRYERSVVRGELANIIGVYLSATDDMPTLAEVDANGVGSLYTLRQQAREIGVPITDADYVKLGDAYTALRTYLSGLSIKPWDIDSSETLDINSDEWDAAWNGYYYAANLLEIKVTKRQKEYSDIVADGAKQDAIKAVSNAQQFQEVPLANPTIINSPITSLGLPSFQGRHVDLWSMNPDAESSWALNGNRLVPITNPIFNSAGSLTLYTKLYGDGTINDEFTWDLEGRAVKIKRWDDVSLDGTLDWKFDQDFTGYKQVKFGEFSEYPVADMAIQGVKYDGAFLAAASGTTSAADEVMVDNDTNTLFITVSDTDSGWGESYTPTEPEIKAYFNGWRMCNGTFGVPYDGTGNKVWYPIGDTDLSRSTMSGPTYNPVPTDSSPTIKEQSINEYQIVYRYIDAIQQAVTYDGILSLLEGENSITIDYPVNTPPITDGKIKYATNLATVTDSLKYLIPTMQRRISKAEEKITDSSIVNTVTQSIEYQIAMSSKASVEDLGNYATSGELDDLSKDVNDRITNAVNAIDFSPYVTKSELEQTANNITAKFYATGGLNLIKNSIGFAGLDFWDLTYPPNLVETISTNELDSLGFGSGFLFKPDGVNKGIAQTVKVNAGQPYTLSWYLNKRTGGDTMSYRFWVQIQEDGVTKMQIADNSTMTNTGYDASHMTYIPQSDTITVRFIGYADVDATLTGIMLTIGDVPLQWSLATGEVYNTHIRMDVNGIRVSQLDENRKEIGYTQITPQEFAGYYDAEGNGSFQKIFYLNGEETVTKKLRAETEMTMGPIKILNIETETRRGWAYVPNID</sequence>
<keyword evidence="2" id="KW-1185">Reference proteome</keyword>
<organism evidence="1 2">
    <name type="scientific">Bacillus phage SIOphi</name>
    <dbReference type="NCBI Taxonomy" id="1285382"/>
    <lineage>
        <taxon>Viruses</taxon>
        <taxon>Duplodnaviria</taxon>
        <taxon>Heunggongvirae</taxon>
        <taxon>Uroviricota</taxon>
        <taxon>Caudoviricetes</taxon>
        <taxon>Herelleviridae</taxon>
        <taxon>Bastillevirinae</taxon>
        <taxon>Siophivirus</taxon>
        <taxon>Siophivirus SIOphi</taxon>
    </lineage>
</organism>
<gene>
    <name evidence="1" type="ORF">SIOphi_01020</name>
</gene>
<dbReference type="EMBL" id="KC699836">
    <property type="protein sequence ID" value="AGK87012.1"/>
    <property type="molecule type" value="Genomic_DNA"/>
</dbReference>
<evidence type="ECO:0000313" key="1">
    <source>
        <dbReference type="EMBL" id="AGK87012.1"/>
    </source>
</evidence>
<name>R4JDZ8_9CAUD</name>
<accession>R4JDZ8</accession>
<evidence type="ECO:0008006" key="3">
    <source>
        <dbReference type="Google" id="ProtNLM"/>
    </source>
</evidence>
<protein>
    <recommendedName>
        <fullName evidence="3">Tail fiber protein</fullName>
    </recommendedName>
</protein>